<dbReference type="AlphaFoldDB" id="F0EGJ8"/>
<dbReference type="GO" id="GO:0003677">
    <property type="term" value="F:DNA binding"/>
    <property type="evidence" value="ECO:0007669"/>
    <property type="project" value="UniProtKB-KW"/>
</dbReference>
<dbReference type="InterPro" id="IPR014001">
    <property type="entry name" value="Helicase_ATP-bd"/>
</dbReference>
<dbReference type="PROSITE" id="PS51192">
    <property type="entry name" value="HELICASE_ATP_BIND_1"/>
    <property type="match status" value="1"/>
</dbReference>
<evidence type="ECO:0000256" key="11">
    <source>
        <dbReference type="ARBA" id="ARBA00023235"/>
    </source>
</evidence>
<evidence type="ECO:0000256" key="15">
    <source>
        <dbReference type="RuleBase" id="RU363016"/>
    </source>
</evidence>
<evidence type="ECO:0000313" key="18">
    <source>
        <dbReference type="EMBL" id="EGC70918.1"/>
    </source>
</evidence>
<dbReference type="Proteomes" id="UP000004835">
    <property type="component" value="Unassembled WGS sequence"/>
</dbReference>
<evidence type="ECO:0000256" key="5">
    <source>
        <dbReference type="ARBA" id="ARBA00022801"/>
    </source>
</evidence>
<evidence type="ECO:0000256" key="6">
    <source>
        <dbReference type="ARBA" id="ARBA00022806"/>
    </source>
</evidence>
<dbReference type="EC" id="5.6.2.4" evidence="13 15"/>
<keyword evidence="4 15" id="KW-0227">DNA damage</keyword>
<reference evidence="18 19" key="1">
    <citation type="submission" date="2011-01" db="EMBL/GenBank/DDBJ databases">
        <authorList>
            <person name="Muzny D."/>
            <person name="Qin X."/>
            <person name="Deng J."/>
            <person name="Jiang H."/>
            <person name="Liu Y."/>
            <person name="Qu J."/>
            <person name="Song X.-Z."/>
            <person name="Zhang L."/>
            <person name="Thornton R."/>
            <person name="Coyle M."/>
            <person name="Francisco L."/>
            <person name="Jackson L."/>
            <person name="Javaid M."/>
            <person name="Korchina V."/>
            <person name="Kovar C."/>
            <person name="Mata R."/>
            <person name="Mathew T."/>
            <person name="Ngo R."/>
            <person name="Nguyen L."/>
            <person name="Nguyen N."/>
            <person name="Okwuonu G."/>
            <person name="Ongeri F."/>
            <person name="Pham C."/>
            <person name="Simmons D."/>
            <person name="Wilczek-Boney K."/>
            <person name="Hale W."/>
            <person name="Jakkamsetti A."/>
            <person name="Pham P."/>
            <person name="Ruth R."/>
            <person name="San Lucas F."/>
            <person name="Warren J."/>
            <person name="Zhang J."/>
            <person name="Zhao Z."/>
            <person name="Zhou C."/>
            <person name="Zhu D."/>
            <person name="Lee S."/>
            <person name="Bess C."/>
            <person name="Blankenburg K."/>
            <person name="Forbes L."/>
            <person name="Fu Q."/>
            <person name="Gubbala S."/>
            <person name="Hirani K."/>
            <person name="Jayaseelan J.C."/>
            <person name="Lara F."/>
            <person name="Munidasa M."/>
            <person name="Palculict T."/>
            <person name="Patil S."/>
            <person name="Pu L.-L."/>
            <person name="Saada N."/>
            <person name="Tang L."/>
            <person name="Weissenberger G."/>
            <person name="Zhu Y."/>
            <person name="Hemphill L."/>
            <person name="Shang Y."/>
            <person name="Youmans B."/>
            <person name="Ayvaz T."/>
            <person name="Ross M."/>
            <person name="Santibanez J."/>
            <person name="Aqrawi P."/>
            <person name="Gross S."/>
            <person name="Joshi V."/>
            <person name="Fowler G."/>
            <person name="Nazareth L."/>
            <person name="Reid J."/>
            <person name="Worley K."/>
            <person name="Petrosino J."/>
            <person name="Highlander S."/>
            <person name="Gibbs R."/>
        </authorList>
    </citation>
    <scope>NUCLEOTIDE SEQUENCE [LARGE SCALE GENOMIC DNA]</scope>
    <source>
        <strain evidence="18 19">ATCC 12755</strain>
    </source>
</reference>
<dbReference type="PANTHER" id="PTHR47964">
    <property type="entry name" value="ATP-DEPENDENT DNA HELICASE HOMOLOG RECG, CHLOROPLASTIC"/>
    <property type="match status" value="1"/>
</dbReference>
<dbReference type="Gene3D" id="1.10.150.20">
    <property type="entry name" value="5' to 3' exonuclease, C-terminal subdomain"/>
    <property type="match status" value="1"/>
</dbReference>
<dbReference type="Pfam" id="PF17191">
    <property type="entry name" value="RecG_wedge"/>
    <property type="match status" value="1"/>
</dbReference>
<dbReference type="GO" id="GO:0016887">
    <property type="term" value="F:ATP hydrolysis activity"/>
    <property type="evidence" value="ECO:0007669"/>
    <property type="project" value="RHEA"/>
</dbReference>
<sequence>MNAGTPAMNQNHFWKRRVPMLNQPLTVLKGVGEKRAQDLASLGIETIEDLLKYYPFRYEDIQERQLAEIQDQEKVTIKGIVVSPPVVNRFGYKKSRLQFRMMQDHDVFNVSFFNQPYLKDKVEVSEEIAVYGKWDAKRKGLTGMKILGSKSAEDFAPIYHVNKVVRQSVLIELIKQAFLDFGDQITEILPLSLIEKYRLLDRKSAMFAMHFPKDPQESHQAKRRVIFEEFFLFQMQIQGLKKSEKAEKNGLAIDYDVQRLKEFTRKLPFELTNAQKRVTNEICHDLKSPQHMQRLLQGDVGSGKTVVAAITLYATMTAGFQGALMVPTEILAQQHLESLNQLFDPLEVTTALLTGSTKPKERRVILEQLAAGEIDIIVGTHALIQEGVDFAHLGLVITDEQHRFGVNQRKVLREKGYLPDVLFMTATPIPRTLAITAYGEMDVSVIDEMPAGRIPVETRWVRPPQFESILEWAQKELAQGHQMYVICPLIEESEMLDVKNATEIYEQLQSYFSPTYQVGMLHGKMKNQEKDTIMEAFKENQLQILVSTTVIEVGVNVPNATVMLIIDADRFGLAQLHQLRGRVGRGADASYCILIANPKNETGVERMKIMTETTNGFVVSEKDLQLRGPGEVFGNRQSGLPEFAAADLVADAHILEVAQVEATQLWQKNGWQLLPEFSALANYLAAKKADKQFFD</sequence>
<dbReference type="InterPro" id="IPR033454">
    <property type="entry name" value="RecG_wedge"/>
</dbReference>
<dbReference type="Gene3D" id="3.40.50.300">
    <property type="entry name" value="P-loop containing nucleotide triphosphate hydrolases"/>
    <property type="match status" value="2"/>
</dbReference>
<dbReference type="InterPro" id="IPR045562">
    <property type="entry name" value="RecG_dom3_C"/>
</dbReference>
<gene>
    <name evidence="18" type="primary">recG</name>
    <name evidence="18" type="ORF">HMPREF9087_0295</name>
</gene>
<evidence type="ECO:0000256" key="7">
    <source>
        <dbReference type="ARBA" id="ARBA00022840"/>
    </source>
</evidence>
<evidence type="ECO:0000313" key="19">
    <source>
        <dbReference type="Proteomes" id="UP000004835"/>
    </source>
</evidence>
<name>F0EGJ8_ENTCA</name>
<dbReference type="CDD" id="cd18811">
    <property type="entry name" value="SF2_C_RecG"/>
    <property type="match status" value="1"/>
</dbReference>
<dbReference type="GO" id="GO:0006281">
    <property type="term" value="P:DNA repair"/>
    <property type="evidence" value="ECO:0007669"/>
    <property type="project" value="UniProtKB-UniRule"/>
</dbReference>
<proteinExistence type="inferred from homology"/>
<dbReference type="InterPro" id="IPR012340">
    <property type="entry name" value="NA-bd_OB-fold"/>
</dbReference>
<evidence type="ECO:0000256" key="13">
    <source>
        <dbReference type="ARBA" id="ARBA00034808"/>
    </source>
</evidence>
<feature type="domain" description="Helicase ATP-binding" evidence="16">
    <location>
        <begin position="285"/>
        <end position="446"/>
    </location>
</feature>
<evidence type="ECO:0000256" key="9">
    <source>
        <dbReference type="ARBA" id="ARBA00023172"/>
    </source>
</evidence>
<protein>
    <recommendedName>
        <fullName evidence="2 15">ATP-dependent DNA helicase RecG</fullName>
        <ecNumber evidence="13 15">5.6.2.4</ecNumber>
    </recommendedName>
</protein>
<dbReference type="PROSITE" id="PS51194">
    <property type="entry name" value="HELICASE_CTER"/>
    <property type="match status" value="1"/>
</dbReference>
<keyword evidence="9 15" id="KW-0233">DNA recombination</keyword>
<evidence type="ECO:0000259" key="16">
    <source>
        <dbReference type="PROSITE" id="PS51192"/>
    </source>
</evidence>
<keyword evidence="11" id="KW-0413">Isomerase</keyword>
<evidence type="ECO:0000256" key="1">
    <source>
        <dbReference type="ARBA" id="ARBA00007504"/>
    </source>
</evidence>
<comment type="caution">
    <text evidence="18">The sequence shown here is derived from an EMBL/GenBank/DDBJ whole genome shotgun (WGS) entry which is preliminary data.</text>
</comment>
<comment type="catalytic activity">
    <reaction evidence="14 15">
        <text>ATP + H2O = ADP + phosphate + H(+)</text>
        <dbReference type="Rhea" id="RHEA:13065"/>
        <dbReference type="ChEBI" id="CHEBI:15377"/>
        <dbReference type="ChEBI" id="CHEBI:15378"/>
        <dbReference type="ChEBI" id="CHEBI:30616"/>
        <dbReference type="ChEBI" id="CHEBI:43474"/>
        <dbReference type="ChEBI" id="CHEBI:456216"/>
        <dbReference type="EC" id="5.6.2.4"/>
    </reaction>
</comment>
<keyword evidence="5 15" id="KW-0378">Hydrolase</keyword>
<dbReference type="InterPro" id="IPR047112">
    <property type="entry name" value="RecG/Mfd"/>
</dbReference>
<dbReference type="InterPro" id="IPR011545">
    <property type="entry name" value="DEAD/DEAH_box_helicase_dom"/>
</dbReference>
<dbReference type="Pfam" id="PF00271">
    <property type="entry name" value="Helicase_C"/>
    <property type="match status" value="1"/>
</dbReference>
<organism evidence="18 19">
    <name type="scientific">Enterococcus casseliflavus ATCC 12755</name>
    <dbReference type="NCBI Taxonomy" id="888066"/>
    <lineage>
        <taxon>Bacteria</taxon>
        <taxon>Bacillati</taxon>
        <taxon>Bacillota</taxon>
        <taxon>Bacilli</taxon>
        <taxon>Lactobacillales</taxon>
        <taxon>Enterococcaceae</taxon>
        <taxon>Enterococcus</taxon>
    </lineage>
</organism>
<dbReference type="GO" id="GO:0043138">
    <property type="term" value="F:3'-5' DNA helicase activity"/>
    <property type="evidence" value="ECO:0007669"/>
    <property type="project" value="UniProtKB-EC"/>
</dbReference>
<evidence type="ECO:0000256" key="4">
    <source>
        <dbReference type="ARBA" id="ARBA00022763"/>
    </source>
</evidence>
<accession>F0EGJ8</accession>
<dbReference type="Pfam" id="PF00270">
    <property type="entry name" value="DEAD"/>
    <property type="match status" value="1"/>
</dbReference>
<evidence type="ECO:0000256" key="14">
    <source>
        <dbReference type="ARBA" id="ARBA00048988"/>
    </source>
</evidence>
<keyword evidence="6 15" id="KW-0347">Helicase</keyword>
<dbReference type="SMART" id="SM00490">
    <property type="entry name" value="HELICc"/>
    <property type="match status" value="2"/>
</dbReference>
<dbReference type="InterPro" id="IPR027417">
    <property type="entry name" value="P-loop_NTPase"/>
</dbReference>
<dbReference type="InterPro" id="IPR004609">
    <property type="entry name" value="ATP-dep_DNA_helicase_RecG"/>
</dbReference>
<keyword evidence="10 15" id="KW-0234">DNA repair</keyword>
<evidence type="ECO:0000256" key="2">
    <source>
        <dbReference type="ARBA" id="ARBA00017846"/>
    </source>
</evidence>
<dbReference type="NCBIfam" id="NF008165">
    <property type="entry name" value="PRK10917.1-3"/>
    <property type="match status" value="1"/>
</dbReference>
<dbReference type="Pfam" id="PF19833">
    <property type="entry name" value="RecG_dom3_C"/>
    <property type="match status" value="1"/>
</dbReference>
<evidence type="ECO:0000259" key="17">
    <source>
        <dbReference type="PROSITE" id="PS51194"/>
    </source>
</evidence>
<feature type="domain" description="Helicase C-terminal" evidence="17">
    <location>
        <begin position="465"/>
        <end position="630"/>
    </location>
</feature>
<evidence type="ECO:0000256" key="12">
    <source>
        <dbReference type="ARBA" id="ARBA00034617"/>
    </source>
</evidence>
<evidence type="ECO:0000256" key="10">
    <source>
        <dbReference type="ARBA" id="ARBA00023204"/>
    </source>
</evidence>
<dbReference type="GO" id="GO:0005524">
    <property type="term" value="F:ATP binding"/>
    <property type="evidence" value="ECO:0007669"/>
    <property type="project" value="UniProtKB-KW"/>
</dbReference>
<evidence type="ECO:0000256" key="3">
    <source>
        <dbReference type="ARBA" id="ARBA00022741"/>
    </source>
</evidence>
<dbReference type="SUPFAM" id="SSF52540">
    <property type="entry name" value="P-loop containing nucleoside triphosphate hydrolases"/>
    <property type="match status" value="2"/>
</dbReference>
<keyword evidence="7 15" id="KW-0067">ATP-binding</keyword>
<dbReference type="CDD" id="cd17992">
    <property type="entry name" value="DEXHc_RecG"/>
    <property type="match status" value="1"/>
</dbReference>
<dbReference type="NCBIfam" id="NF008168">
    <property type="entry name" value="PRK10917.2-2"/>
    <property type="match status" value="1"/>
</dbReference>
<keyword evidence="8" id="KW-0238">DNA-binding</keyword>
<dbReference type="SUPFAM" id="SSF50249">
    <property type="entry name" value="Nucleic acid-binding proteins"/>
    <property type="match status" value="1"/>
</dbReference>
<dbReference type="CDD" id="cd04488">
    <property type="entry name" value="RecG_wedge_OBF"/>
    <property type="match status" value="1"/>
</dbReference>
<dbReference type="InterPro" id="IPR001650">
    <property type="entry name" value="Helicase_C-like"/>
</dbReference>
<keyword evidence="3 15" id="KW-0547">Nucleotide-binding</keyword>
<comment type="catalytic activity">
    <reaction evidence="12 15">
        <text>Couples ATP hydrolysis with the unwinding of duplex DNA by translocating in the 3'-5' direction.</text>
        <dbReference type="EC" id="5.6.2.4"/>
    </reaction>
</comment>
<dbReference type="Gene3D" id="2.40.50.140">
    <property type="entry name" value="Nucleic acid-binding proteins"/>
    <property type="match status" value="1"/>
</dbReference>
<dbReference type="NCBIfam" id="TIGR00643">
    <property type="entry name" value="recG"/>
    <property type="match status" value="1"/>
</dbReference>
<dbReference type="GO" id="GO:0006310">
    <property type="term" value="P:DNA recombination"/>
    <property type="evidence" value="ECO:0007669"/>
    <property type="project" value="UniProtKB-UniRule"/>
</dbReference>
<dbReference type="PANTHER" id="PTHR47964:SF1">
    <property type="entry name" value="ATP-DEPENDENT DNA HELICASE HOMOLOG RECG, CHLOROPLASTIC"/>
    <property type="match status" value="1"/>
</dbReference>
<comment type="function">
    <text evidence="15">Plays a critical role in recombination and DNA repair. Helps process Holliday junction intermediates to mature products by catalyzing branch migration. Has replication fork regression activity, unwinds stalled or blocked replication forks to make a HJ that can be resolved. Has a DNA unwinding activity characteristic of a DNA helicase with 3'-5' polarity.</text>
</comment>
<dbReference type="EMBL" id="AEWT01000002">
    <property type="protein sequence ID" value="EGC70918.1"/>
    <property type="molecule type" value="Genomic_DNA"/>
</dbReference>
<dbReference type="SMART" id="SM00487">
    <property type="entry name" value="DEXDc"/>
    <property type="match status" value="1"/>
</dbReference>
<dbReference type="HOGENOM" id="CLU_005122_7_1_9"/>
<comment type="similarity">
    <text evidence="1 15">Belongs to the helicase family. RecG subfamily.</text>
</comment>
<evidence type="ECO:0000256" key="8">
    <source>
        <dbReference type="ARBA" id="ARBA00023125"/>
    </source>
</evidence>